<evidence type="ECO:0008006" key="4">
    <source>
        <dbReference type="Google" id="ProtNLM"/>
    </source>
</evidence>
<reference evidence="2" key="1">
    <citation type="journal article" date="2014" name="Int. J. Syst. Evol. Microbiol.">
        <title>Complete genome sequence of Corynebacterium casei LMG S-19264T (=DSM 44701T), isolated from a smear-ripened cheese.</title>
        <authorList>
            <consortium name="US DOE Joint Genome Institute (JGI-PGF)"/>
            <person name="Walter F."/>
            <person name="Albersmeier A."/>
            <person name="Kalinowski J."/>
            <person name="Ruckert C."/>
        </authorList>
    </citation>
    <scope>NUCLEOTIDE SEQUENCE</scope>
    <source>
        <strain evidence="2">CGMCC 1.15082</strain>
    </source>
</reference>
<feature type="region of interest" description="Disordered" evidence="1">
    <location>
        <begin position="149"/>
        <end position="205"/>
    </location>
</feature>
<feature type="compositionally biased region" description="Low complexity" evidence="1">
    <location>
        <begin position="181"/>
        <end position="205"/>
    </location>
</feature>
<dbReference type="Proteomes" id="UP000646478">
    <property type="component" value="Unassembled WGS sequence"/>
</dbReference>
<feature type="compositionally biased region" description="Basic and acidic residues" evidence="1">
    <location>
        <begin position="159"/>
        <end position="173"/>
    </location>
</feature>
<dbReference type="AlphaFoldDB" id="A0A916S3L8"/>
<evidence type="ECO:0000313" key="3">
    <source>
        <dbReference type="Proteomes" id="UP000646478"/>
    </source>
</evidence>
<keyword evidence="3" id="KW-1185">Reference proteome</keyword>
<feature type="region of interest" description="Disordered" evidence="1">
    <location>
        <begin position="109"/>
        <end position="136"/>
    </location>
</feature>
<dbReference type="EMBL" id="BMHH01000002">
    <property type="protein sequence ID" value="GGA81767.1"/>
    <property type="molecule type" value="Genomic_DNA"/>
</dbReference>
<proteinExistence type="predicted"/>
<dbReference type="InterPro" id="IPR019632">
    <property type="entry name" value="DUF2497"/>
</dbReference>
<comment type="caution">
    <text evidence="2">The sequence shown here is derived from an EMBL/GenBank/DDBJ whole genome shotgun (WGS) entry which is preliminary data.</text>
</comment>
<feature type="region of interest" description="Disordered" evidence="1">
    <location>
        <begin position="54"/>
        <end position="86"/>
    </location>
</feature>
<protein>
    <recommendedName>
        <fullName evidence="4">DUF2497 domain-containing protein</fullName>
    </recommendedName>
</protein>
<accession>A0A916S3L8</accession>
<sequence>MAQTSSAAREPSMEEILASIRRIIEDSDVVRQSVPPKPERPTVAPVRGEIAEFRRDPEPVLRPVQAAPRPVEAEEKREDRRTQETDEAMNALAARIGLRGTLDARGASIAPAPVQPSYPMVDEEEEPVLDPVNDDRPVKAAIPEAPMALKPAPAVAPPKRVEPVEQKRVEPMEPRPTITKAPEPVQLAQPAPEPAEPAFEEAPAPYVASEASSIISPTTGRQVAAAFEDLTTAMRVEQRRSFDEMAEKMLRPMLQEWLDNNLPSLVERLVREEIERVVRGMRG</sequence>
<reference evidence="2" key="2">
    <citation type="submission" date="2020-09" db="EMBL/GenBank/DDBJ databases">
        <authorList>
            <person name="Sun Q."/>
            <person name="Zhou Y."/>
        </authorList>
    </citation>
    <scope>NUCLEOTIDE SEQUENCE</scope>
    <source>
        <strain evidence="2">CGMCC 1.15082</strain>
    </source>
</reference>
<evidence type="ECO:0000313" key="2">
    <source>
        <dbReference type="EMBL" id="GGA81767.1"/>
    </source>
</evidence>
<gene>
    <name evidence="2" type="ORF">GCM10011491_06390</name>
</gene>
<name>A0A916S3L8_9HYPH</name>
<evidence type="ECO:0000256" key="1">
    <source>
        <dbReference type="SAM" id="MobiDB-lite"/>
    </source>
</evidence>
<dbReference type="Pfam" id="PF10691">
    <property type="entry name" value="DUF2497"/>
    <property type="match status" value="1"/>
</dbReference>
<dbReference type="RefSeq" id="WP_188821411.1">
    <property type="nucleotide sequence ID" value="NZ_BMHH01000002.1"/>
</dbReference>
<organism evidence="2 3">
    <name type="scientific">Brucella endophytica</name>
    <dbReference type="NCBI Taxonomy" id="1963359"/>
    <lineage>
        <taxon>Bacteria</taxon>
        <taxon>Pseudomonadati</taxon>
        <taxon>Pseudomonadota</taxon>
        <taxon>Alphaproteobacteria</taxon>
        <taxon>Hyphomicrobiales</taxon>
        <taxon>Brucellaceae</taxon>
        <taxon>Brucella/Ochrobactrum group</taxon>
        <taxon>Brucella</taxon>
    </lineage>
</organism>
<feature type="region of interest" description="Disordered" evidence="1">
    <location>
        <begin position="30"/>
        <end position="49"/>
    </location>
</feature>
<feature type="compositionally biased region" description="Basic and acidic residues" evidence="1">
    <location>
        <begin position="71"/>
        <end position="84"/>
    </location>
</feature>